<gene>
    <name evidence="2" type="ORF">ACG02S_06840</name>
</gene>
<proteinExistence type="predicted"/>
<keyword evidence="1" id="KW-0732">Signal</keyword>
<evidence type="ECO:0000313" key="3">
    <source>
        <dbReference type="Proteomes" id="UP001606300"/>
    </source>
</evidence>
<evidence type="ECO:0000256" key="1">
    <source>
        <dbReference type="SAM" id="SignalP"/>
    </source>
</evidence>
<comment type="caution">
    <text evidence="2">The sequence shown here is derived from an EMBL/GenBank/DDBJ whole genome shotgun (WGS) entry which is preliminary data.</text>
</comment>
<protein>
    <submittedName>
        <fullName evidence="2">Uncharacterized protein</fullName>
    </submittedName>
</protein>
<name>A0ABW7ELP3_9BURK</name>
<accession>A0ABW7ELP3</accession>
<feature type="chain" id="PRO_5045852390" evidence="1">
    <location>
        <begin position="20"/>
        <end position="109"/>
    </location>
</feature>
<dbReference type="RefSeq" id="WP_394469692.1">
    <property type="nucleotide sequence ID" value="NZ_JBIGHY010000002.1"/>
</dbReference>
<keyword evidence="3" id="KW-1185">Reference proteome</keyword>
<sequence>MKSLLFVLLAMLPPLTVHAAGAERMNMVMWHLRPATDVVTTYSARCAERVYTFTFTLTPSPQTGRADNVGLVVQDGATTRQLDLTATVLGQLLTDPTGFGELRFACRPT</sequence>
<evidence type="ECO:0000313" key="2">
    <source>
        <dbReference type="EMBL" id="MFG6413613.1"/>
    </source>
</evidence>
<dbReference type="Proteomes" id="UP001606300">
    <property type="component" value="Unassembled WGS sequence"/>
</dbReference>
<dbReference type="EMBL" id="JBIGHY010000002">
    <property type="protein sequence ID" value="MFG6413613.1"/>
    <property type="molecule type" value="Genomic_DNA"/>
</dbReference>
<organism evidence="2 3">
    <name type="scientific">Pelomonas dachongensis</name>
    <dbReference type="NCBI Taxonomy" id="3299029"/>
    <lineage>
        <taxon>Bacteria</taxon>
        <taxon>Pseudomonadati</taxon>
        <taxon>Pseudomonadota</taxon>
        <taxon>Betaproteobacteria</taxon>
        <taxon>Burkholderiales</taxon>
        <taxon>Sphaerotilaceae</taxon>
        <taxon>Roseateles</taxon>
    </lineage>
</organism>
<reference evidence="2 3" key="1">
    <citation type="submission" date="2024-09" db="EMBL/GenBank/DDBJ databases">
        <title>Novel species of the genus Pelomonas and Roseateles isolated from streams.</title>
        <authorList>
            <person name="Lu H."/>
        </authorList>
    </citation>
    <scope>NUCLEOTIDE SEQUENCE [LARGE SCALE GENOMIC DNA]</scope>
    <source>
        <strain evidence="2 3">DC23W</strain>
    </source>
</reference>
<feature type="signal peptide" evidence="1">
    <location>
        <begin position="1"/>
        <end position="19"/>
    </location>
</feature>